<dbReference type="OrthoDB" id="2676372at2759"/>
<evidence type="ECO:0000313" key="3">
    <source>
        <dbReference type="Proteomes" id="UP000823399"/>
    </source>
</evidence>
<organism evidence="2 3">
    <name type="scientific">Suillus discolor</name>
    <dbReference type="NCBI Taxonomy" id="1912936"/>
    <lineage>
        <taxon>Eukaryota</taxon>
        <taxon>Fungi</taxon>
        <taxon>Dikarya</taxon>
        <taxon>Basidiomycota</taxon>
        <taxon>Agaricomycotina</taxon>
        <taxon>Agaricomycetes</taxon>
        <taxon>Agaricomycetidae</taxon>
        <taxon>Boletales</taxon>
        <taxon>Suillineae</taxon>
        <taxon>Suillaceae</taxon>
        <taxon>Suillus</taxon>
    </lineage>
</organism>
<dbReference type="Proteomes" id="UP000823399">
    <property type="component" value="Unassembled WGS sequence"/>
</dbReference>
<gene>
    <name evidence="2" type="ORF">F5147DRAFT_156671</name>
</gene>
<sequence>MFDMTKYNAEVPIAFEAGLPSFSGPSPMECDVIHQPHPNTALDPDNGIDTSYLSGPGHLESSLEFFNNFPPELSMTCSMDDASSQTWSPCALPQSPDASSSDESSSCYYPRQWNEPTYGYHVEPSFNDIQPHTQNSDNVYLPSFGSGADLHSPTPSWQEERKSDCTLLKDDMNDTSVVCLWDGGACFLPLTVDKSEVAKHLQVHHGVKPGGDKGKTSCRWEGCGKEMKKESISRHIVAVHLDNKTECGSCGKKFARLDSKLRHLKNANREECRDSESYDARTKRCRRSWP</sequence>
<keyword evidence="3" id="KW-1185">Reference proteome</keyword>
<dbReference type="RefSeq" id="XP_041293474.1">
    <property type="nucleotide sequence ID" value="XM_041428329.1"/>
</dbReference>
<dbReference type="Gene3D" id="3.30.160.60">
    <property type="entry name" value="Classic Zinc Finger"/>
    <property type="match status" value="1"/>
</dbReference>
<name>A0A9P7F785_9AGAM</name>
<evidence type="ECO:0008006" key="4">
    <source>
        <dbReference type="Google" id="ProtNLM"/>
    </source>
</evidence>
<dbReference type="AlphaFoldDB" id="A0A9P7F785"/>
<evidence type="ECO:0000313" key="2">
    <source>
        <dbReference type="EMBL" id="KAG2109392.1"/>
    </source>
</evidence>
<evidence type="ECO:0000256" key="1">
    <source>
        <dbReference type="SAM" id="MobiDB-lite"/>
    </source>
</evidence>
<reference evidence="2" key="1">
    <citation type="journal article" date="2020" name="New Phytol.">
        <title>Comparative genomics reveals dynamic genome evolution in host specialist ectomycorrhizal fungi.</title>
        <authorList>
            <person name="Lofgren L.A."/>
            <person name="Nguyen N.H."/>
            <person name="Vilgalys R."/>
            <person name="Ruytinx J."/>
            <person name="Liao H.L."/>
            <person name="Branco S."/>
            <person name="Kuo A."/>
            <person name="LaButti K."/>
            <person name="Lipzen A."/>
            <person name="Andreopoulos W."/>
            <person name="Pangilinan J."/>
            <person name="Riley R."/>
            <person name="Hundley H."/>
            <person name="Na H."/>
            <person name="Barry K."/>
            <person name="Grigoriev I.V."/>
            <person name="Stajich J.E."/>
            <person name="Kennedy P.G."/>
        </authorList>
    </citation>
    <scope>NUCLEOTIDE SEQUENCE</scope>
    <source>
        <strain evidence="2">FC423</strain>
    </source>
</reference>
<protein>
    <recommendedName>
        <fullName evidence="4">C2H2-type domain-containing protein</fullName>
    </recommendedName>
</protein>
<feature type="region of interest" description="Disordered" evidence="1">
    <location>
        <begin position="86"/>
        <end position="106"/>
    </location>
</feature>
<feature type="compositionally biased region" description="Low complexity" evidence="1">
    <location>
        <begin position="95"/>
        <end position="106"/>
    </location>
</feature>
<dbReference type="GeneID" id="64690588"/>
<dbReference type="EMBL" id="JABBWM010000024">
    <property type="protein sequence ID" value="KAG2109392.1"/>
    <property type="molecule type" value="Genomic_DNA"/>
</dbReference>
<accession>A0A9P7F785</accession>
<comment type="caution">
    <text evidence="2">The sequence shown here is derived from an EMBL/GenBank/DDBJ whole genome shotgun (WGS) entry which is preliminary data.</text>
</comment>
<proteinExistence type="predicted"/>